<sequence>MSTILALDIGTEFVKAVLARPAKKGNLEILGVGKAKQAEGNMHAGAVADIPAVVVTCEEALVKVEKQAGERAGLTVVGIAGELIKGNTTTVRYSRKNPNKPITEAEMNDIIKKVQQKSGEVARKTVALETGNKNVEVRLINSAIVSLTIDGYKISNPIGFKGSDVVIQFYTAFAPLIHVAAIEKVCAELNLDLLTVAVEPFAVCRACLGDDLESSFSSVVMDIGGGTTDIAVVEDGGVEGTKMFSIGGRSFTHQIAESLGVDTATAERYKLDYDSGKLDDRIKAKVETALSRNLSVWLTGVEVALEDFDISGSLPRNVLLCGGGAGLSLLQETLAVSDWYQSLPFSRRPVIHLLDVNELPNLIIGEEDHLDHSFATALGLLRVGTDTLAGAPEENKLKAKLAKLLQN</sequence>
<keyword evidence="3" id="KW-1185">Reference proteome</keyword>
<dbReference type="GO" id="GO:0051301">
    <property type="term" value="P:cell division"/>
    <property type="evidence" value="ECO:0007669"/>
    <property type="project" value="UniProtKB-KW"/>
</dbReference>
<dbReference type="SMART" id="SM00842">
    <property type="entry name" value="FtsA"/>
    <property type="match status" value="1"/>
</dbReference>
<evidence type="ECO:0000313" key="2">
    <source>
        <dbReference type="EMBL" id="RYC74483.1"/>
    </source>
</evidence>
<evidence type="ECO:0000259" key="1">
    <source>
        <dbReference type="SMART" id="SM00842"/>
    </source>
</evidence>
<organism evidence="2 3">
    <name type="scientific">Candidatus Nanosyncoccus alces</name>
    <dbReference type="NCBI Taxonomy" id="2171997"/>
    <lineage>
        <taxon>Bacteria</taxon>
        <taxon>Candidatus Saccharimonadota</taxon>
        <taxon>Candidatus Nanosyncoccalia</taxon>
        <taxon>Candidatus Nanosyncoccales</taxon>
        <taxon>Candidatus Nanosyncoccaceae</taxon>
        <taxon>Candidatus Nanosyncoccus</taxon>
    </lineage>
</organism>
<dbReference type="Gene3D" id="3.30.420.40">
    <property type="match status" value="2"/>
</dbReference>
<dbReference type="EMBL" id="PRLM01000006">
    <property type="protein sequence ID" value="RYC74483.1"/>
    <property type="molecule type" value="Genomic_DNA"/>
</dbReference>
<comment type="caution">
    <text evidence="2">The sequence shown here is derived from an EMBL/GenBank/DDBJ whole genome shotgun (WGS) entry which is preliminary data.</text>
</comment>
<dbReference type="Proteomes" id="UP001191019">
    <property type="component" value="Unassembled WGS sequence"/>
</dbReference>
<proteinExistence type="predicted"/>
<name>A0ABY0FMR4_9BACT</name>
<gene>
    <name evidence="2" type="primary">ftsA_3</name>
    <name evidence="2" type="ORF">G3RUM_00638</name>
</gene>
<protein>
    <submittedName>
        <fullName evidence="2">Cell division protein FtsA</fullName>
    </submittedName>
</protein>
<keyword evidence="2" id="KW-0131">Cell cycle</keyword>
<accession>A0ABY0FMR4</accession>
<dbReference type="SUPFAM" id="SSF53067">
    <property type="entry name" value="Actin-like ATPase domain"/>
    <property type="match status" value="2"/>
</dbReference>
<reference evidence="2 3" key="2">
    <citation type="journal article" date="2020" name="Cell Rep.">
        <title>Acquisition and Adaptation of Ultra-small Parasitic Reduced Genome Bacteria to Mammalian Hosts.</title>
        <authorList>
            <person name="McLean J.S."/>
            <person name="Bor B."/>
            <person name="Kerns K.A."/>
            <person name="Liu Q."/>
            <person name="To T.T."/>
            <person name="Solden L."/>
            <person name="Hendrickson E.L."/>
            <person name="Wrighton K."/>
            <person name="Shi W."/>
            <person name="He X."/>
        </authorList>
    </citation>
    <scope>NUCLEOTIDE SEQUENCE [LARGE SCALE GENOMIC DNA]</scope>
    <source>
        <strain evidence="2 3">TM7_G3_2_Rum_HOT_351B</strain>
    </source>
</reference>
<dbReference type="InterPro" id="IPR003494">
    <property type="entry name" value="SHS2_FtsA"/>
</dbReference>
<dbReference type="PANTHER" id="PTHR32432">
    <property type="entry name" value="CELL DIVISION PROTEIN FTSA-RELATED"/>
    <property type="match status" value="1"/>
</dbReference>
<reference evidence="2 3" key="1">
    <citation type="journal article" date="2018" name="bioRxiv">
        <title>Evidence of independent acquisition and adaption of ultra-small bacteria to human hosts across the highly diverse yet reduced genomes of the phylum Saccharibacteria.</title>
        <authorList>
            <person name="McLean J.S."/>
            <person name="Bor B."/>
            <person name="To T.T."/>
            <person name="Liu Q."/>
            <person name="Kearns K.A."/>
            <person name="Solden L.M."/>
            <person name="Wrighton K.C."/>
            <person name="He X."/>
            <person name="Shi W."/>
        </authorList>
    </citation>
    <scope>NUCLEOTIDE SEQUENCE [LARGE SCALE GENOMIC DNA]</scope>
    <source>
        <strain evidence="2 3">TM7_G3_2_Rum_HOT_351B</strain>
    </source>
</reference>
<evidence type="ECO:0000313" key="3">
    <source>
        <dbReference type="Proteomes" id="UP001191019"/>
    </source>
</evidence>
<feature type="domain" description="SHS2" evidence="1">
    <location>
        <begin position="4"/>
        <end position="207"/>
    </location>
</feature>
<dbReference type="Gene3D" id="3.30.1490.300">
    <property type="match status" value="1"/>
</dbReference>
<dbReference type="InterPro" id="IPR043129">
    <property type="entry name" value="ATPase_NBD"/>
</dbReference>
<dbReference type="InterPro" id="IPR050696">
    <property type="entry name" value="FtsA/MreB"/>
</dbReference>
<keyword evidence="2" id="KW-0132">Cell division</keyword>
<dbReference type="Pfam" id="PF14450">
    <property type="entry name" value="FtsA"/>
    <property type="match status" value="1"/>
</dbReference>
<dbReference type="RefSeq" id="WP_206660904.1">
    <property type="nucleotide sequence ID" value="NZ_PRLM01000006.1"/>
</dbReference>